<dbReference type="STRING" id="10195.A0A3M7RNR1"/>
<reference evidence="6 7" key="1">
    <citation type="journal article" date="2018" name="Sci. Rep.">
        <title>Genomic signatures of local adaptation to the degree of environmental predictability in rotifers.</title>
        <authorList>
            <person name="Franch-Gras L."/>
            <person name="Hahn C."/>
            <person name="Garcia-Roger E.M."/>
            <person name="Carmona M.J."/>
            <person name="Serra M."/>
            <person name="Gomez A."/>
        </authorList>
    </citation>
    <scope>NUCLEOTIDE SEQUENCE [LARGE SCALE GENOMIC DNA]</scope>
    <source>
        <strain evidence="6">HYR1</strain>
    </source>
</reference>
<dbReference type="EMBL" id="REGN01003011">
    <property type="protein sequence ID" value="RNA24938.1"/>
    <property type="molecule type" value="Genomic_DNA"/>
</dbReference>
<accession>A0A3M7RNR1</accession>
<keyword evidence="6" id="KW-0808">Transferase</keyword>
<protein>
    <submittedName>
        <fullName evidence="6">PX domain-containing kinase isoform X2</fullName>
    </submittedName>
</protein>
<dbReference type="PANTHER" id="PTHR22999">
    <property type="entry name" value="PX SERINE/THREONINE KINASE PXK"/>
    <property type="match status" value="1"/>
</dbReference>
<dbReference type="GO" id="GO:0005524">
    <property type="term" value="F:ATP binding"/>
    <property type="evidence" value="ECO:0007669"/>
    <property type="project" value="InterPro"/>
</dbReference>
<sequence>MALNQTNKLDIDDTQPLSCTFLTTETNKDHVVYLIKVQRGIDSKYSWQIKKRYNDFKELNAYLTISNFELQLPPAKIFGNKDKDFLMTRQNGLQNYMDKILGNLFLSMSLPVKKFLDQENYAENFKELALAHVSMFFRSDSNWQVIEPLNEIGWRFRKQHILLKNTEYANNKFILTWIEHGPDKILKEAELKTIFQQMNQIQHEYIDPIIKINTGDLSTIVIQRFNERFISLRDYINGITKINAPFLKKYALHPHYQKIPISLIKQISKKILVTLKFIYSKGLFYGHLHSGNVLIEQNGNTIKLTDLPNAVLGLPCLYRSFVAEQRKITSIEQVDVYGLGHILYEMSYGAPLITSSSRRDFEDCENKELKALLELLLSDDMLAKKSLPAIDELLEIPFFKDTNIEVLPTSSLTAAASTSSASNSNTKLFASSKVKESLVKAKEFIEKKLIDEQKIIYKSKRQSQAEAKVLSEQEIRKRRKEKKKAEKESANSLEFPSRMFLSF</sequence>
<evidence type="ECO:0000259" key="5">
    <source>
        <dbReference type="PROSITE" id="PS50195"/>
    </source>
</evidence>
<organism evidence="6 7">
    <name type="scientific">Brachionus plicatilis</name>
    <name type="common">Marine rotifer</name>
    <name type="synonym">Brachionus muelleri</name>
    <dbReference type="NCBI Taxonomy" id="10195"/>
    <lineage>
        <taxon>Eukaryota</taxon>
        <taxon>Metazoa</taxon>
        <taxon>Spiralia</taxon>
        <taxon>Gnathifera</taxon>
        <taxon>Rotifera</taxon>
        <taxon>Eurotatoria</taxon>
        <taxon>Monogononta</taxon>
        <taxon>Pseudotrocha</taxon>
        <taxon>Ploima</taxon>
        <taxon>Brachionidae</taxon>
        <taxon>Brachionus</taxon>
    </lineage>
</organism>
<dbReference type="GO" id="GO:0005769">
    <property type="term" value="C:early endosome"/>
    <property type="evidence" value="ECO:0007669"/>
    <property type="project" value="TreeGrafter"/>
</dbReference>
<dbReference type="Gene3D" id="3.30.1520.10">
    <property type="entry name" value="Phox-like domain"/>
    <property type="match status" value="1"/>
</dbReference>
<dbReference type="AlphaFoldDB" id="A0A3M7RNR1"/>
<dbReference type="GO" id="GO:0004672">
    <property type="term" value="F:protein kinase activity"/>
    <property type="evidence" value="ECO:0007669"/>
    <property type="project" value="InterPro"/>
</dbReference>
<evidence type="ECO:0000256" key="1">
    <source>
        <dbReference type="ARBA" id="ARBA00004496"/>
    </source>
</evidence>
<proteinExistence type="predicted"/>
<dbReference type="GO" id="GO:0045022">
    <property type="term" value="P:early endosome to late endosome transport"/>
    <property type="evidence" value="ECO:0007669"/>
    <property type="project" value="TreeGrafter"/>
</dbReference>
<dbReference type="InterPro" id="IPR001683">
    <property type="entry name" value="PX_dom"/>
</dbReference>
<evidence type="ECO:0000256" key="2">
    <source>
        <dbReference type="ARBA" id="ARBA00022490"/>
    </source>
</evidence>
<dbReference type="PROSITE" id="PS50011">
    <property type="entry name" value="PROTEIN_KINASE_DOM"/>
    <property type="match status" value="1"/>
</dbReference>
<comment type="subcellular location">
    <subcellularLocation>
        <location evidence="1">Cytoplasm</location>
    </subcellularLocation>
</comment>
<dbReference type="SMART" id="SM00312">
    <property type="entry name" value="PX"/>
    <property type="match status" value="1"/>
</dbReference>
<dbReference type="InterPro" id="IPR000719">
    <property type="entry name" value="Prot_kinase_dom"/>
</dbReference>
<dbReference type="GO" id="GO:0008333">
    <property type="term" value="P:endosome to lysosome transport"/>
    <property type="evidence" value="ECO:0007669"/>
    <property type="project" value="TreeGrafter"/>
</dbReference>
<keyword evidence="6" id="KW-0418">Kinase</keyword>
<dbReference type="SUPFAM" id="SSF64268">
    <property type="entry name" value="PX domain"/>
    <property type="match status" value="1"/>
</dbReference>
<dbReference type="OrthoDB" id="41200at2759"/>
<dbReference type="InterPro" id="IPR051837">
    <property type="entry name" value="SortingNexin/PXDomain-PKLike"/>
</dbReference>
<dbReference type="GO" id="GO:0043271">
    <property type="term" value="P:negative regulation of monoatomic ion transport"/>
    <property type="evidence" value="ECO:0007669"/>
    <property type="project" value="TreeGrafter"/>
</dbReference>
<dbReference type="GO" id="GO:0035091">
    <property type="term" value="F:phosphatidylinositol binding"/>
    <property type="evidence" value="ECO:0007669"/>
    <property type="project" value="InterPro"/>
</dbReference>
<name>A0A3M7RNR1_BRAPC</name>
<dbReference type="InterPro" id="IPR011009">
    <property type="entry name" value="Kinase-like_dom_sf"/>
</dbReference>
<dbReference type="GO" id="GO:0005886">
    <property type="term" value="C:plasma membrane"/>
    <property type="evidence" value="ECO:0007669"/>
    <property type="project" value="TreeGrafter"/>
</dbReference>
<dbReference type="PROSITE" id="PS50195">
    <property type="entry name" value="PX"/>
    <property type="match status" value="1"/>
</dbReference>
<dbReference type="PANTHER" id="PTHR22999:SF40">
    <property type="entry name" value="PX DOMAIN-CONTAINING PROTEIN KINASE-LIKE PROTEIN"/>
    <property type="match status" value="1"/>
</dbReference>
<dbReference type="Gene3D" id="1.10.510.10">
    <property type="entry name" value="Transferase(Phosphotransferase) domain 1"/>
    <property type="match status" value="1"/>
</dbReference>
<dbReference type="GO" id="GO:0005770">
    <property type="term" value="C:late endosome"/>
    <property type="evidence" value="ECO:0007669"/>
    <property type="project" value="TreeGrafter"/>
</dbReference>
<evidence type="ECO:0000259" key="4">
    <source>
        <dbReference type="PROSITE" id="PS50011"/>
    </source>
</evidence>
<feature type="domain" description="PX" evidence="5">
    <location>
        <begin position="11"/>
        <end position="123"/>
    </location>
</feature>
<dbReference type="Proteomes" id="UP000276133">
    <property type="component" value="Unassembled WGS sequence"/>
</dbReference>
<comment type="caution">
    <text evidence="6">The sequence shown here is derived from an EMBL/GenBank/DDBJ whole genome shotgun (WGS) entry which is preliminary data.</text>
</comment>
<dbReference type="SUPFAM" id="SSF56112">
    <property type="entry name" value="Protein kinase-like (PK-like)"/>
    <property type="match status" value="1"/>
</dbReference>
<evidence type="ECO:0000313" key="7">
    <source>
        <dbReference type="Proteomes" id="UP000276133"/>
    </source>
</evidence>
<evidence type="ECO:0000256" key="3">
    <source>
        <dbReference type="SAM" id="MobiDB-lite"/>
    </source>
</evidence>
<gene>
    <name evidence="6" type="ORF">BpHYR1_022520</name>
</gene>
<feature type="domain" description="Protein kinase" evidence="4">
    <location>
        <begin position="122"/>
        <end position="399"/>
    </location>
</feature>
<dbReference type="GO" id="GO:0006622">
    <property type="term" value="P:protein targeting to lysosome"/>
    <property type="evidence" value="ECO:0007669"/>
    <property type="project" value="TreeGrafter"/>
</dbReference>
<dbReference type="InterPro" id="IPR036871">
    <property type="entry name" value="PX_dom_sf"/>
</dbReference>
<keyword evidence="2" id="KW-0963">Cytoplasm</keyword>
<dbReference type="Pfam" id="PF00787">
    <property type="entry name" value="PX"/>
    <property type="match status" value="1"/>
</dbReference>
<keyword evidence="7" id="KW-1185">Reference proteome</keyword>
<evidence type="ECO:0000313" key="6">
    <source>
        <dbReference type="EMBL" id="RNA24938.1"/>
    </source>
</evidence>
<feature type="region of interest" description="Disordered" evidence="3">
    <location>
        <begin position="460"/>
        <end position="503"/>
    </location>
</feature>